<dbReference type="GO" id="GO:0046938">
    <property type="term" value="P:phytochelatin biosynthetic process"/>
    <property type="evidence" value="ECO:0007669"/>
    <property type="project" value="InterPro"/>
</dbReference>
<organism evidence="7">
    <name type="scientific">Sporobolomyces primogenomicus</name>
    <dbReference type="NCBI Taxonomy" id="2877795"/>
    <lineage>
        <taxon>Eukaryota</taxon>
        <taxon>Fungi</taxon>
        <taxon>Dikarya</taxon>
        <taxon>Basidiomycota</taxon>
        <taxon>Pucciniomycotina</taxon>
        <taxon>Microbotryomycetes</taxon>
        <taxon>Sporidiobolales</taxon>
        <taxon>Sporidiobolaceae</taxon>
        <taxon>Sporobolomyces</taxon>
    </lineage>
</organism>
<evidence type="ECO:0000256" key="3">
    <source>
        <dbReference type="ARBA" id="ARBA00022679"/>
    </source>
</evidence>
<evidence type="ECO:0000259" key="6">
    <source>
        <dbReference type="PROSITE" id="PS51443"/>
    </source>
</evidence>
<dbReference type="AlphaFoldDB" id="A0A096ZRU9"/>
<feature type="compositionally biased region" description="Low complexity" evidence="5">
    <location>
        <begin position="350"/>
        <end position="369"/>
    </location>
</feature>
<dbReference type="InterPro" id="IPR007719">
    <property type="entry name" value="PCS_N"/>
</dbReference>
<sequence length="459" mass="49267">MTLATKALSTSSGPASAPVHHPQARPSPPPPSLASKSFYKRPLPPTCVPFNSPRGRQLFAQALTEDHLDSYFLLSQHFLTQNEPAYCALGTLAMILNAFELDPQRVWKGPWRFYDQNMLDCCRPLADIAQVGLTLSEFACLARCNGLRASVVSPRVETLESLSRSSRQAGLEQFRHDLKKASRGQGTMAISYSRQALGQTGTGHFSPVGAYSERDDQVLILDVARFKYPSYWIPAELAFDSMIPIDDATGQPRGYVMLDVAPSPDAGSLAGRQSLTTLTLNKSSWAVVSNALSRLLLETTKSSTLESLLERILNHLSNLPTPAVTARPPPVTTMGGSADSPAPSRPSSPSPSSLDTLTSSLSASTLPDSPTNPLVPLLLLALFSPRSSLTALVPPHLSEPLRELCDSIVGSNEVVREEVEFLTGQLGALGECCRAEEEGAACGCASKKGSIEVEQKGCH</sequence>
<keyword evidence="4" id="KW-0479">Metal-binding</keyword>
<feature type="region of interest" description="Disordered" evidence="5">
    <location>
        <begin position="320"/>
        <end position="369"/>
    </location>
</feature>
<dbReference type="PANTHER" id="PTHR33447:SF2">
    <property type="entry name" value="GLUTATHIONE GAMMA-GLUTAMYLCYSTEINYLTRANSFERASE"/>
    <property type="match status" value="1"/>
</dbReference>
<evidence type="ECO:0000256" key="5">
    <source>
        <dbReference type="SAM" id="MobiDB-lite"/>
    </source>
</evidence>
<keyword evidence="2" id="KW-0104">Cadmium</keyword>
<protein>
    <recommendedName>
        <fullName evidence="1">glutathione gamma-glutamylcysteinyltransferase</fullName>
        <ecNumber evidence="1">2.3.2.15</ecNumber>
    </recommendedName>
</protein>
<proteinExistence type="predicted"/>
<dbReference type="PROSITE" id="PS51443">
    <property type="entry name" value="PCS"/>
    <property type="match status" value="1"/>
</dbReference>
<dbReference type="InterPro" id="IPR040409">
    <property type="entry name" value="PCS-like"/>
</dbReference>
<dbReference type="SUPFAM" id="SSF54001">
    <property type="entry name" value="Cysteine proteinases"/>
    <property type="match status" value="1"/>
</dbReference>
<reference evidence="7" key="1">
    <citation type="submission" date="2013-12" db="EMBL/GenBank/DDBJ databases">
        <title>Phytochelatin synthase of Sporobolomyces sp.</title>
        <authorList>
            <person name="Idnurm A."/>
        </authorList>
    </citation>
    <scope>NUCLEOTIDE SEQUENCE</scope>
    <source>
        <strain evidence="7">IAM 13481</strain>
    </source>
</reference>
<dbReference type="PANTHER" id="PTHR33447">
    <property type="entry name" value="GLUTATHIONE GAMMA-GLUTAMYLCYSTEINYLTRANSFERASE"/>
    <property type="match status" value="1"/>
</dbReference>
<evidence type="ECO:0000256" key="4">
    <source>
        <dbReference type="ARBA" id="ARBA00022723"/>
    </source>
</evidence>
<keyword evidence="3 7" id="KW-0808">Transferase</keyword>
<dbReference type="Gene3D" id="3.90.70.30">
    <property type="entry name" value="Phytochelatin synthase, N-terminal domain"/>
    <property type="match status" value="1"/>
</dbReference>
<name>A0A096ZRU9_9BASI</name>
<evidence type="ECO:0000256" key="2">
    <source>
        <dbReference type="ARBA" id="ARBA00022539"/>
    </source>
</evidence>
<dbReference type="EMBL" id="KJ000020">
    <property type="protein sequence ID" value="AIS24729.1"/>
    <property type="molecule type" value="Genomic_DNA"/>
</dbReference>
<accession>A0A096ZRU9</accession>
<dbReference type="InterPro" id="IPR038765">
    <property type="entry name" value="Papain-like_cys_pep_sf"/>
</dbReference>
<dbReference type="EC" id="2.3.2.15" evidence="1"/>
<dbReference type="GO" id="GO:0046872">
    <property type="term" value="F:metal ion binding"/>
    <property type="evidence" value="ECO:0007669"/>
    <property type="project" value="UniProtKB-KW"/>
</dbReference>
<dbReference type="GO" id="GO:0010273">
    <property type="term" value="P:detoxification of copper ion"/>
    <property type="evidence" value="ECO:0007669"/>
    <property type="project" value="TreeGrafter"/>
</dbReference>
<dbReference type="FunFam" id="3.90.70.30:FF:000001">
    <property type="entry name" value="Glutathione gamma-glutamylcysteinyltransferase 1"/>
    <property type="match status" value="1"/>
</dbReference>
<feature type="region of interest" description="Disordered" evidence="5">
    <location>
        <begin position="1"/>
        <end position="35"/>
    </location>
</feature>
<dbReference type="Pfam" id="PF05023">
    <property type="entry name" value="Phytochelatin"/>
    <property type="match status" value="1"/>
</dbReference>
<evidence type="ECO:0000313" key="7">
    <source>
        <dbReference type="EMBL" id="AIS24729.1"/>
    </source>
</evidence>
<feature type="domain" description="Peptidase C83" evidence="6">
    <location>
        <begin position="33"/>
        <end position="263"/>
    </location>
</feature>
<keyword evidence="7" id="KW-0012">Acyltransferase</keyword>
<gene>
    <name evidence="7" type="primary">PCS1</name>
</gene>
<dbReference type="GO" id="GO:0016756">
    <property type="term" value="F:glutathione gamma-glutamylcysteinyltransferase activity"/>
    <property type="evidence" value="ECO:0007669"/>
    <property type="project" value="UniProtKB-EC"/>
</dbReference>
<dbReference type="InterPro" id="IPR038156">
    <property type="entry name" value="PCS_N_sf"/>
</dbReference>
<dbReference type="GO" id="GO:0098849">
    <property type="term" value="P:cellular detoxification of cadmium ion"/>
    <property type="evidence" value="ECO:0007669"/>
    <property type="project" value="TreeGrafter"/>
</dbReference>
<evidence type="ECO:0000256" key="1">
    <source>
        <dbReference type="ARBA" id="ARBA00012468"/>
    </source>
</evidence>